<evidence type="ECO:0000256" key="1">
    <source>
        <dbReference type="SAM" id="MobiDB-lite"/>
    </source>
</evidence>
<feature type="region of interest" description="Disordered" evidence="1">
    <location>
        <begin position="117"/>
        <end position="137"/>
    </location>
</feature>
<evidence type="ECO:0000313" key="4">
    <source>
        <dbReference type="Proteomes" id="UP001054821"/>
    </source>
</evidence>
<evidence type="ECO:0000313" key="3">
    <source>
        <dbReference type="EMBL" id="KAI5330669.1"/>
    </source>
</evidence>
<comment type="caution">
    <text evidence="3">The sequence shown here is derived from an EMBL/GenBank/DDBJ whole genome shotgun (WGS) entry which is preliminary data.</text>
</comment>
<proteinExistence type="predicted"/>
<protein>
    <recommendedName>
        <fullName evidence="2">Tf2-1-like SH3-like domain-containing protein</fullName>
    </recommendedName>
</protein>
<dbReference type="InterPro" id="IPR056924">
    <property type="entry name" value="SH3_Tf2-1"/>
</dbReference>
<accession>A0AAD4Z310</accession>
<dbReference type="EMBL" id="JAJFAZ020000005">
    <property type="protein sequence ID" value="KAI5330669.1"/>
    <property type="molecule type" value="Genomic_DNA"/>
</dbReference>
<dbReference type="Pfam" id="PF24626">
    <property type="entry name" value="SH3_Tf2-1"/>
    <property type="match status" value="1"/>
</dbReference>
<evidence type="ECO:0000259" key="2">
    <source>
        <dbReference type="Pfam" id="PF24626"/>
    </source>
</evidence>
<name>A0AAD4Z310_PRUDU</name>
<dbReference type="Proteomes" id="UP001054821">
    <property type="component" value="Chromosome 5"/>
</dbReference>
<reference evidence="3 4" key="1">
    <citation type="journal article" date="2022" name="G3 (Bethesda)">
        <title>Whole-genome sequence and methylome profiling of the almond [Prunus dulcis (Mill.) D.A. Webb] cultivar 'Nonpareil'.</title>
        <authorList>
            <person name="D'Amico-Willman K.M."/>
            <person name="Ouma W.Z."/>
            <person name="Meulia T."/>
            <person name="Sideli G.M."/>
            <person name="Gradziel T.M."/>
            <person name="Fresnedo-Ramirez J."/>
        </authorList>
    </citation>
    <scope>NUCLEOTIDE SEQUENCE [LARGE SCALE GENOMIC DNA]</scope>
    <source>
        <strain evidence="3">Clone GOH B32 T37-40</strain>
    </source>
</reference>
<gene>
    <name evidence="3" type="ORF">L3X38_030067</name>
</gene>
<organism evidence="3 4">
    <name type="scientific">Prunus dulcis</name>
    <name type="common">Almond</name>
    <name type="synonym">Amygdalus dulcis</name>
    <dbReference type="NCBI Taxonomy" id="3755"/>
    <lineage>
        <taxon>Eukaryota</taxon>
        <taxon>Viridiplantae</taxon>
        <taxon>Streptophyta</taxon>
        <taxon>Embryophyta</taxon>
        <taxon>Tracheophyta</taxon>
        <taxon>Spermatophyta</taxon>
        <taxon>Magnoliopsida</taxon>
        <taxon>eudicotyledons</taxon>
        <taxon>Gunneridae</taxon>
        <taxon>Pentapetalae</taxon>
        <taxon>rosids</taxon>
        <taxon>fabids</taxon>
        <taxon>Rosales</taxon>
        <taxon>Rosaceae</taxon>
        <taxon>Amygdaloideae</taxon>
        <taxon>Amygdaleae</taxon>
        <taxon>Prunus</taxon>
    </lineage>
</organism>
<feature type="domain" description="Tf2-1-like SH3-like" evidence="2">
    <location>
        <begin position="62"/>
        <end position="115"/>
    </location>
</feature>
<keyword evidence="4" id="KW-1185">Reference proteome</keyword>
<dbReference type="AlphaFoldDB" id="A0AAD4Z310"/>
<sequence length="187" mass="21432">MRSHMLGFDSLLYLIAIDPYFAPIVHTWQQRLEDANAKYKQVTDVKRRHVEFEVSGFAWAILTKDRFLTGEYKLATRKIAPVKIVAKININAYRLKLPSHLRTTDVFNVKHHFHYHGDSSDEEDLNSGTNSSQPRDDNAARITHNFLFNLTGVRGARGLQGKWRGGQKDRVIDDGVGLLDIRETDEV</sequence>